<organism evidence="1 2">
    <name type="scientific">Frankliniella fusca</name>
    <dbReference type="NCBI Taxonomy" id="407009"/>
    <lineage>
        <taxon>Eukaryota</taxon>
        <taxon>Metazoa</taxon>
        <taxon>Ecdysozoa</taxon>
        <taxon>Arthropoda</taxon>
        <taxon>Hexapoda</taxon>
        <taxon>Insecta</taxon>
        <taxon>Pterygota</taxon>
        <taxon>Neoptera</taxon>
        <taxon>Paraneoptera</taxon>
        <taxon>Thysanoptera</taxon>
        <taxon>Terebrantia</taxon>
        <taxon>Thripoidea</taxon>
        <taxon>Thripidae</taxon>
        <taxon>Frankliniella</taxon>
    </lineage>
</organism>
<evidence type="ECO:0000313" key="2">
    <source>
        <dbReference type="Proteomes" id="UP001219518"/>
    </source>
</evidence>
<keyword evidence="2" id="KW-1185">Reference proteome</keyword>
<dbReference type="AlphaFoldDB" id="A0AAE1H4F6"/>
<reference evidence="1" key="1">
    <citation type="submission" date="2021-07" db="EMBL/GenBank/DDBJ databases">
        <authorList>
            <person name="Catto M.A."/>
            <person name="Jacobson A."/>
            <person name="Kennedy G."/>
            <person name="Labadie P."/>
            <person name="Hunt B.G."/>
            <person name="Srinivasan R."/>
        </authorList>
    </citation>
    <scope>NUCLEOTIDE SEQUENCE</scope>
    <source>
        <strain evidence="1">PL_HMW_Pooled</strain>
        <tissue evidence="1">Head</tissue>
    </source>
</reference>
<name>A0AAE1H4F6_9NEOP</name>
<protein>
    <submittedName>
        <fullName evidence="1">Uncharacterized protein</fullName>
    </submittedName>
</protein>
<reference evidence="1" key="2">
    <citation type="journal article" date="2023" name="BMC Genomics">
        <title>Pest status, molecular evolution, and epigenetic factors derived from the genome assembly of Frankliniella fusca, a thysanopteran phytovirus vector.</title>
        <authorList>
            <person name="Catto M.A."/>
            <person name="Labadie P.E."/>
            <person name="Jacobson A.L."/>
            <person name="Kennedy G.G."/>
            <person name="Srinivasan R."/>
            <person name="Hunt B.G."/>
        </authorList>
    </citation>
    <scope>NUCLEOTIDE SEQUENCE</scope>
    <source>
        <strain evidence="1">PL_HMW_Pooled</strain>
    </source>
</reference>
<proteinExistence type="predicted"/>
<dbReference type="Proteomes" id="UP001219518">
    <property type="component" value="Unassembled WGS sequence"/>
</dbReference>
<comment type="caution">
    <text evidence="1">The sequence shown here is derived from an EMBL/GenBank/DDBJ whole genome shotgun (WGS) entry which is preliminary data.</text>
</comment>
<gene>
    <name evidence="1" type="ORF">KUF71_023793</name>
</gene>
<accession>A0AAE1H4F6</accession>
<evidence type="ECO:0000313" key="1">
    <source>
        <dbReference type="EMBL" id="KAK3914393.1"/>
    </source>
</evidence>
<sequence length="77" mass="9137">MVPLLRLLLWRSVLPKVHKTMNLTQICSVRDSCIQLHFIQKLIKMFPFKTNCLKNIVLEPILRLKSFHVFKKRSFTG</sequence>
<dbReference type="EMBL" id="JAHWGI010000377">
    <property type="protein sequence ID" value="KAK3914393.1"/>
    <property type="molecule type" value="Genomic_DNA"/>
</dbReference>